<dbReference type="EMBL" id="KZ293652">
    <property type="protein sequence ID" value="PBK95551.1"/>
    <property type="molecule type" value="Genomic_DNA"/>
</dbReference>
<dbReference type="Proteomes" id="UP000217790">
    <property type="component" value="Unassembled WGS sequence"/>
</dbReference>
<dbReference type="InParanoid" id="A0A2H3DK02"/>
<accession>A0A2H3DK02</accession>
<sequence length="72" mass="8212">MFVSPRCWPLLATVTLDPFVEPSILTHSLSLIVSDMPVKSIVELRCYVTRGSPFRPEVVRISEMWKDNCSTE</sequence>
<name>A0A2H3DK02_ARMGA</name>
<evidence type="ECO:0000313" key="1">
    <source>
        <dbReference type="EMBL" id="PBK95551.1"/>
    </source>
</evidence>
<gene>
    <name evidence="1" type="ORF">ARMGADRAFT_1011384</name>
</gene>
<organism evidence="1 2">
    <name type="scientific">Armillaria gallica</name>
    <name type="common">Bulbous honey fungus</name>
    <name type="synonym">Armillaria bulbosa</name>
    <dbReference type="NCBI Taxonomy" id="47427"/>
    <lineage>
        <taxon>Eukaryota</taxon>
        <taxon>Fungi</taxon>
        <taxon>Dikarya</taxon>
        <taxon>Basidiomycota</taxon>
        <taxon>Agaricomycotina</taxon>
        <taxon>Agaricomycetes</taxon>
        <taxon>Agaricomycetidae</taxon>
        <taxon>Agaricales</taxon>
        <taxon>Marasmiineae</taxon>
        <taxon>Physalacriaceae</taxon>
        <taxon>Armillaria</taxon>
    </lineage>
</organism>
<dbReference type="AlphaFoldDB" id="A0A2H3DK02"/>
<protein>
    <submittedName>
        <fullName evidence="1">Uncharacterized protein</fullName>
    </submittedName>
</protein>
<keyword evidence="2" id="KW-1185">Reference proteome</keyword>
<evidence type="ECO:0000313" key="2">
    <source>
        <dbReference type="Proteomes" id="UP000217790"/>
    </source>
</evidence>
<proteinExistence type="predicted"/>
<reference evidence="2" key="1">
    <citation type="journal article" date="2017" name="Nat. Ecol. Evol.">
        <title>Genome expansion and lineage-specific genetic innovations in the forest pathogenic fungi Armillaria.</title>
        <authorList>
            <person name="Sipos G."/>
            <person name="Prasanna A.N."/>
            <person name="Walter M.C."/>
            <person name="O'Connor E."/>
            <person name="Balint B."/>
            <person name="Krizsan K."/>
            <person name="Kiss B."/>
            <person name="Hess J."/>
            <person name="Varga T."/>
            <person name="Slot J."/>
            <person name="Riley R."/>
            <person name="Boka B."/>
            <person name="Rigling D."/>
            <person name="Barry K."/>
            <person name="Lee J."/>
            <person name="Mihaltcheva S."/>
            <person name="LaButti K."/>
            <person name="Lipzen A."/>
            <person name="Waldron R."/>
            <person name="Moloney N.M."/>
            <person name="Sperisen C."/>
            <person name="Kredics L."/>
            <person name="Vagvoelgyi C."/>
            <person name="Patrignani A."/>
            <person name="Fitzpatrick D."/>
            <person name="Nagy I."/>
            <person name="Doyle S."/>
            <person name="Anderson J.B."/>
            <person name="Grigoriev I.V."/>
            <person name="Gueldener U."/>
            <person name="Muensterkoetter M."/>
            <person name="Nagy L.G."/>
        </authorList>
    </citation>
    <scope>NUCLEOTIDE SEQUENCE [LARGE SCALE GENOMIC DNA]</scope>
    <source>
        <strain evidence="2">Ar21-2</strain>
    </source>
</reference>